<accession>A0A9N7MXH4</accession>
<dbReference type="OrthoDB" id="912878at2759"/>
<keyword evidence="2" id="KW-1185">Reference proteome</keyword>
<evidence type="ECO:0000313" key="1">
    <source>
        <dbReference type="EMBL" id="CAA0817265.1"/>
    </source>
</evidence>
<proteinExistence type="predicted"/>
<dbReference type="AlphaFoldDB" id="A0A9N7MXH4"/>
<sequence length="139" mass="14720">MKENLININGFHKTEPKSTSLWKWKRIDFRTENSENRMYTVPEIFRETGRKANDVVLGPGVGAGIGCGVGLGLGVVGAAGLGGPAWNQLTAVFGIGIGCGAGIGVGYGQGFGGGFSLESLRSYLMDPNPKYKKRVSVQI</sequence>
<dbReference type="Proteomes" id="UP001153555">
    <property type="component" value="Unassembled WGS sequence"/>
</dbReference>
<dbReference type="EMBL" id="CACSLK010015718">
    <property type="protein sequence ID" value="CAA0817265.1"/>
    <property type="molecule type" value="Genomic_DNA"/>
</dbReference>
<gene>
    <name evidence="1" type="ORF">SHERM_16932</name>
</gene>
<reference evidence="1" key="1">
    <citation type="submission" date="2019-12" db="EMBL/GenBank/DDBJ databases">
        <authorList>
            <person name="Scholes J."/>
        </authorList>
    </citation>
    <scope>NUCLEOTIDE SEQUENCE</scope>
</reference>
<dbReference type="PANTHER" id="PTHR34201:SF6">
    <property type="entry name" value="GLYCINE-RICH PROTEIN"/>
    <property type="match status" value="1"/>
</dbReference>
<protein>
    <submittedName>
        <fullName evidence="1">Glycine-rich protein</fullName>
    </submittedName>
</protein>
<dbReference type="InterPro" id="IPR053288">
    <property type="entry name" value="TGD_Bridge_Protein"/>
</dbReference>
<evidence type="ECO:0000313" key="2">
    <source>
        <dbReference type="Proteomes" id="UP001153555"/>
    </source>
</evidence>
<dbReference type="PANTHER" id="PTHR34201">
    <property type="entry name" value="GLYCINE-RICH PROTEIN"/>
    <property type="match status" value="1"/>
</dbReference>
<organism evidence="1 2">
    <name type="scientific">Striga hermonthica</name>
    <name type="common">Purple witchweed</name>
    <name type="synonym">Buchnera hermonthica</name>
    <dbReference type="NCBI Taxonomy" id="68872"/>
    <lineage>
        <taxon>Eukaryota</taxon>
        <taxon>Viridiplantae</taxon>
        <taxon>Streptophyta</taxon>
        <taxon>Embryophyta</taxon>
        <taxon>Tracheophyta</taxon>
        <taxon>Spermatophyta</taxon>
        <taxon>Magnoliopsida</taxon>
        <taxon>eudicotyledons</taxon>
        <taxon>Gunneridae</taxon>
        <taxon>Pentapetalae</taxon>
        <taxon>asterids</taxon>
        <taxon>lamiids</taxon>
        <taxon>Lamiales</taxon>
        <taxon>Orobanchaceae</taxon>
        <taxon>Buchnereae</taxon>
        <taxon>Striga</taxon>
    </lineage>
</organism>
<comment type="caution">
    <text evidence="1">The sequence shown here is derived from an EMBL/GenBank/DDBJ whole genome shotgun (WGS) entry which is preliminary data.</text>
</comment>
<name>A0A9N7MXH4_STRHE</name>